<dbReference type="PANTHER" id="PTHR24095">
    <property type="entry name" value="ACETYL-COENZYME A SYNTHETASE"/>
    <property type="match status" value="1"/>
</dbReference>
<name>M3IDH0_LEPIT</name>
<dbReference type="GO" id="GO:0006085">
    <property type="term" value="P:acetyl-CoA biosynthetic process"/>
    <property type="evidence" value="ECO:0007669"/>
    <property type="project" value="TreeGrafter"/>
</dbReference>
<dbReference type="EC" id="6.2.1.1" evidence="1"/>
<accession>M3IDH0</accession>
<evidence type="ECO:0000313" key="5">
    <source>
        <dbReference type="Proteomes" id="UP000011778"/>
    </source>
</evidence>
<dbReference type="InterPro" id="IPR025110">
    <property type="entry name" value="AMP-bd_C"/>
</dbReference>
<dbReference type="PANTHER" id="PTHR24095:SF14">
    <property type="entry name" value="ACETYL-COENZYME A SYNTHETASE 1"/>
    <property type="match status" value="1"/>
</dbReference>
<dbReference type="Gene3D" id="3.40.50.12780">
    <property type="entry name" value="N-terminal domain of ligase-like"/>
    <property type="match status" value="1"/>
</dbReference>
<dbReference type="GO" id="GO:0046872">
    <property type="term" value="F:metal ion binding"/>
    <property type="evidence" value="ECO:0007669"/>
    <property type="project" value="UniProtKB-KW"/>
</dbReference>
<dbReference type="FunFam" id="3.30.300.30:FF:000004">
    <property type="entry name" value="Acetyl-coenzyme A synthetase"/>
    <property type="match status" value="1"/>
</dbReference>
<feature type="domain" description="AMP-binding enzyme C-terminal" evidence="3">
    <location>
        <begin position="95"/>
        <end position="173"/>
    </location>
</feature>
<dbReference type="AlphaFoldDB" id="M3IDH0"/>
<dbReference type="Pfam" id="PF13193">
    <property type="entry name" value="AMP-binding_C"/>
    <property type="match status" value="1"/>
</dbReference>
<evidence type="ECO:0000256" key="2">
    <source>
        <dbReference type="ARBA" id="ARBA00022723"/>
    </source>
</evidence>
<organism evidence="4 5">
    <name type="scientific">Leptospira interrogans serovar Copenhageni str. LT2050</name>
    <dbReference type="NCBI Taxonomy" id="1001598"/>
    <lineage>
        <taxon>Bacteria</taxon>
        <taxon>Pseudomonadati</taxon>
        <taxon>Spirochaetota</taxon>
        <taxon>Spirochaetia</taxon>
        <taxon>Leptospirales</taxon>
        <taxon>Leptospiraceae</taxon>
        <taxon>Leptospira</taxon>
    </lineage>
</organism>
<reference evidence="4 5" key="1">
    <citation type="submission" date="2013-02" db="EMBL/GenBank/DDBJ databases">
        <authorList>
            <person name="Harkins D.M."/>
            <person name="Durkin A.S."/>
            <person name="Brinkac L.M."/>
            <person name="Haft D.H."/>
            <person name="Selengut J.D."/>
            <person name="Sanka R."/>
            <person name="DePew J."/>
            <person name="Purushe J."/>
            <person name="Tulsiani S.M."/>
            <person name="Graham G.C."/>
            <person name="Burns M.-A."/>
            <person name="Dohnt M.F."/>
            <person name="Smythe L.D."/>
            <person name="McKay D.B."/>
            <person name="Craig S.B."/>
            <person name="Vinetz J.M."/>
            <person name="Sutton G.G."/>
            <person name="Nierman W.C."/>
            <person name="Fouts D.E."/>
        </authorList>
    </citation>
    <scope>NUCLEOTIDE SEQUENCE [LARGE SCALE GENOMIC DNA]</scope>
    <source>
        <strain evidence="4 5">LT2050</strain>
    </source>
</reference>
<dbReference type="EMBL" id="AFMD02000524">
    <property type="protein sequence ID" value="EMG19378.1"/>
    <property type="molecule type" value="Genomic_DNA"/>
</dbReference>
<evidence type="ECO:0000313" key="4">
    <source>
        <dbReference type="EMBL" id="EMG19378.1"/>
    </source>
</evidence>
<gene>
    <name evidence="4" type="ORF">LEP1GSC150_5179</name>
</gene>
<proteinExistence type="predicted"/>
<dbReference type="Proteomes" id="UP000011778">
    <property type="component" value="Unassembled WGS sequence"/>
</dbReference>
<keyword evidence="2" id="KW-0479">Metal-binding</keyword>
<dbReference type="InterPro" id="IPR042099">
    <property type="entry name" value="ANL_N_sf"/>
</dbReference>
<evidence type="ECO:0000256" key="1">
    <source>
        <dbReference type="ARBA" id="ARBA00013275"/>
    </source>
</evidence>
<protein>
    <recommendedName>
        <fullName evidence="1">acetate--CoA ligase</fullName>
        <ecNumber evidence="1">6.2.1.1</ecNumber>
    </recommendedName>
</protein>
<dbReference type="Gene3D" id="3.30.300.30">
    <property type="match status" value="1"/>
</dbReference>
<evidence type="ECO:0000259" key="3">
    <source>
        <dbReference type="Pfam" id="PF13193"/>
    </source>
</evidence>
<dbReference type="InterPro" id="IPR045851">
    <property type="entry name" value="AMP-bd_C_sf"/>
</dbReference>
<dbReference type="SUPFAM" id="SSF56801">
    <property type="entry name" value="Acetyl-CoA synthetase-like"/>
    <property type="match status" value="1"/>
</dbReference>
<dbReference type="GO" id="GO:0005829">
    <property type="term" value="C:cytosol"/>
    <property type="evidence" value="ECO:0007669"/>
    <property type="project" value="TreeGrafter"/>
</dbReference>
<comment type="caution">
    <text evidence="4">The sequence shown here is derived from an EMBL/GenBank/DDBJ whole genome shotgun (WGS) entry which is preliminary data.</text>
</comment>
<sequence>MPFFGVQPVLVDNDGKEITDKGEVSGNLCIKGPWPSMMRGVYGDPKRFFETYFSQFKGYYFTGDGARRDKDGYFWITGRVDDVINVSGHRIGSAEVESALVENKSVAEAAVVGFPHDIKGQGIYAYVTVKEGVTTNDVLKKELISTVEKMIGKIARPDVIHWAPGLPKTRSGKIMRRILRKIASGEFEGLGDTSTLADPSVVQKLIEDKKKFHS</sequence>
<dbReference type="GO" id="GO:0003987">
    <property type="term" value="F:acetate-CoA ligase activity"/>
    <property type="evidence" value="ECO:0007669"/>
    <property type="project" value="UniProtKB-EC"/>
</dbReference>